<dbReference type="EMBL" id="CP000554">
    <property type="protein sequence ID" value="ABM77099.1"/>
    <property type="molecule type" value="Genomic_DNA"/>
</dbReference>
<sequence length="354" mass="39765">MDFSFFRSSLALIVSAFSMTALTYLDSEKKALAGNNCPKAAIVAELAEVEKATPITKENYAFAETDIILAEYVKKIAKNNCSEGIGEFMHIRDAIDINDRTIIRPNFDTLYSAAVIDLNRPAVIVMPETDRLQILAALDEEHWNVLLADQPGRYEFTKEAVGARYIFLIVRTQVNMNDPDDLQKVSALQDRIQIQQTDKGEYLQTKRWDRREILALRDEYNERWSSEGIKSELVFGGKGEISPEMRNFGVAFGWGGLPKKGAVYPSLQVPVSTGPLTLTLKDVPIADNSFWSVTIYNQEGFSRGEHYNINSAFAKANKNGEYVLNFGTSLGQDNYLEIYPGWNATLRIYSPQSA</sequence>
<dbReference type="Proteomes" id="UP000002274">
    <property type="component" value="Chromosome"/>
</dbReference>
<dbReference type="InterPro" id="IPR037050">
    <property type="entry name" value="DUF1254_sf"/>
</dbReference>
<dbReference type="STRING" id="59922.P9303_03471"/>
<dbReference type="Pfam" id="PF06742">
    <property type="entry name" value="DUF1214"/>
    <property type="match status" value="1"/>
</dbReference>
<name>A2C6I9_PROM3</name>
<evidence type="ECO:0000313" key="4">
    <source>
        <dbReference type="Proteomes" id="UP000002274"/>
    </source>
</evidence>
<evidence type="ECO:0000259" key="1">
    <source>
        <dbReference type="Pfam" id="PF06742"/>
    </source>
</evidence>
<feature type="domain" description="DUF1254" evidence="2">
    <location>
        <begin position="86"/>
        <end position="195"/>
    </location>
</feature>
<organism evidence="3 4">
    <name type="scientific">Prochlorococcus marinus (strain MIT 9303)</name>
    <dbReference type="NCBI Taxonomy" id="59922"/>
    <lineage>
        <taxon>Bacteria</taxon>
        <taxon>Bacillati</taxon>
        <taxon>Cyanobacteriota</taxon>
        <taxon>Cyanophyceae</taxon>
        <taxon>Synechococcales</taxon>
        <taxon>Prochlorococcaceae</taxon>
        <taxon>Prochlorococcus</taxon>
    </lineage>
</organism>
<reference evidence="3 4" key="1">
    <citation type="journal article" date="2007" name="PLoS Genet.">
        <title>Patterns and implications of gene gain and loss in the evolution of Prochlorococcus.</title>
        <authorList>
            <person name="Kettler G.C."/>
            <person name="Martiny A.C."/>
            <person name="Huang K."/>
            <person name="Zucker J."/>
            <person name="Coleman M.L."/>
            <person name="Rodrigue S."/>
            <person name="Chen F."/>
            <person name="Lapidus A."/>
            <person name="Ferriera S."/>
            <person name="Johnson J."/>
            <person name="Steglich C."/>
            <person name="Church G.M."/>
            <person name="Richardson P."/>
            <person name="Chisholm S.W."/>
        </authorList>
    </citation>
    <scope>NUCLEOTIDE SEQUENCE [LARGE SCALE GENOMIC DNA]</scope>
    <source>
        <strain evidence="3 4">MIT 9303</strain>
    </source>
</reference>
<dbReference type="HOGENOM" id="CLU_057994_1_0_3"/>
<evidence type="ECO:0000313" key="3">
    <source>
        <dbReference type="EMBL" id="ABM77099.1"/>
    </source>
</evidence>
<dbReference type="InterPro" id="IPR010679">
    <property type="entry name" value="DUF1254"/>
</dbReference>
<accession>A2C6I9</accession>
<feature type="domain" description="DUF1214" evidence="1">
    <location>
        <begin position="278"/>
        <end position="352"/>
    </location>
</feature>
<gene>
    <name evidence="3" type="ordered locus">P9303_03471</name>
</gene>
<dbReference type="Pfam" id="PF06863">
    <property type="entry name" value="DUF1254"/>
    <property type="match status" value="1"/>
</dbReference>
<dbReference type="KEGG" id="pmf:P9303_03471"/>
<evidence type="ECO:0000259" key="2">
    <source>
        <dbReference type="Pfam" id="PF06863"/>
    </source>
</evidence>
<dbReference type="PANTHER" id="PTHR36509">
    <property type="entry name" value="BLL3101 PROTEIN"/>
    <property type="match status" value="1"/>
</dbReference>
<dbReference type="InterPro" id="IPR010621">
    <property type="entry name" value="DUF1214"/>
</dbReference>
<dbReference type="BioCyc" id="PMAR59922:G1G80-327-MONOMER"/>
<dbReference type="SUPFAM" id="SSF160935">
    <property type="entry name" value="VPA0735-like"/>
    <property type="match status" value="1"/>
</dbReference>
<protein>
    <recommendedName>
        <fullName evidence="5">DUF1254 domain-containing protein</fullName>
    </recommendedName>
</protein>
<dbReference type="InterPro" id="IPR037049">
    <property type="entry name" value="DUF1214_C_sf"/>
</dbReference>
<dbReference type="RefSeq" id="WP_011825024.1">
    <property type="nucleotide sequence ID" value="NC_008820.1"/>
</dbReference>
<proteinExistence type="predicted"/>
<dbReference type="Gene3D" id="2.60.40.1610">
    <property type="entry name" value="Domain of unknown function DUF1254"/>
    <property type="match status" value="1"/>
</dbReference>
<dbReference type="PANTHER" id="PTHR36509:SF2">
    <property type="entry name" value="BLL3101 PROTEIN"/>
    <property type="match status" value="1"/>
</dbReference>
<dbReference type="Gene3D" id="2.60.120.600">
    <property type="entry name" value="Domain of unknown function DUF1214, C-terminal domain"/>
    <property type="match status" value="1"/>
</dbReference>
<evidence type="ECO:0008006" key="5">
    <source>
        <dbReference type="Google" id="ProtNLM"/>
    </source>
</evidence>
<dbReference type="AlphaFoldDB" id="A2C6I9"/>